<organism evidence="2 3">
    <name type="scientific">Mesorhizobium japonicum (strain LMG 29417 / CECT 9101 / MAFF 303099)</name>
    <name type="common">Mesorhizobium loti (strain MAFF 303099)</name>
    <dbReference type="NCBI Taxonomy" id="266835"/>
    <lineage>
        <taxon>Bacteria</taxon>
        <taxon>Pseudomonadati</taxon>
        <taxon>Pseudomonadota</taxon>
        <taxon>Alphaproteobacteria</taxon>
        <taxon>Hyphomicrobiales</taxon>
        <taxon>Phyllobacteriaceae</taxon>
        <taxon>Mesorhizobium</taxon>
    </lineage>
</organism>
<dbReference type="InterPro" id="IPR036397">
    <property type="entry name" value="RNaseH_sf"/>
</dbReference>
<geneLocation type="plasmid" evidence="2 3">
    <name>pMLa</name>
</geneLocation>
<keyword evidence="2" id="KW-0614">Plasmid</keyword>
<name>Q982D3_RHILO</name>
<accession>Q982D3</accession>
<dbReference type="HOGENOM" id="CLU_029113_2_0_5"/>
<sequence>MKTKMTHAMRMELANAVRDRYAAATTKDKRRILEEFIAATGYHEKSAIRVLNSHPKPKHRQIRQRLSLYDEAARGALIVLWETSDRVCGKRLKALLPILLPALERNGHLKLEEEIRHKVLSMSAATIDRLLQMPRRTMRTKKKPRVVPEPRRRIKMRTFADWNEPLPGSMEMDLVAHCGEVNRGSYVHSLVMTDIASGWTEAAPIVVREGTLVVETLDRIRTGLPFALRALDVDNGSEFVNNRLIEYCLGHGIELTRSRPYRKNDQAWIEQKNGAVVRKLLGYRRFEGLAAARAITRLYAASRLFVNFFQPSFKLAAKQRDGAKVAKRYHPPQTPCERLLQAEAIPMTAKNKLREIAGDLDPLKLLEEMRAVQAYLAALADGETPPPATSEPPNLAAFVASLSSAWHAGEIRPTFSIEAKPRYLRSLQKVSTQTLIASPTATLKPVIPPTPPVTAAKMQEKPKPVYAEPGQARVQALRMVWPIVCRRLEEFPNINATQLFEELCVQFPGRFTRKQYKTLVRRVNLWRQAARARGVVVGPKTYRRLNDKPRGRRPDIFKDHWEEMARCLEERPDQTALELLVEFQVRYPGRYSLHQLHTLQKRVRAWRQQAVQRLIGEVSRLAPYVASDSARLASG</sequence>
<dbReference type="InterPro" id="IPR012337">
    <property type="entry name" value="RNaseH-like_sf"/>
</dbReference>
<reference evidence="2 3" key="1">
    <citation type="journal article" date="2000" name="DNA Res.">
        <title>Complete genome structure of the nitrogen-fixing symbiotic bacterium Mesorhizobium loti.</title>
        <authorList>
            <person name="Kaneko T."/>
            <person name="Nakamura Y."/>
            <person name="Sato S."/>
            <person name="Asamizu E."/>
            <person name="Kato T."/>
            <person name="Sasamoto S."/>
            <person name="Watanabe A."/>
            <person name="Idesawa K."/>
            <person name="Ishikawa A."/>
            <person name="Kawashima K."/>
            <person name="Kimura T."/>
            <person name="Kishida Y."/>
            <person name="Kiyokawa C."/>
            <person name="Kohara M."/>
            <person name="Matsumoto M."/>
            <person name="Matsuno A."/>
            <person name="Mochizuki Y."/>
            <person name="Nakayama S."/>
            <person name="Nakazaki N."/>
            <person name="Shimpo S."/>
            <person name="Sugimoto M."/>
            <person name="Takeuchi C."/>
            <person name="Yamada M."/>
            <person name="Tabata S."/>
        </authorList>
    </citation>
    <scope>NUCLEOTIDE SEQUENCE [LARGE SCALE GENOMIC DNA]</scope>
    <source>
        <strain evidence="3">LMG 29417 / CECT 9101 / MAFF 303099</strain>
        <plasmid evidence="2 3">pMLa</plasmid>
    </source>
</reference>
<dbReference type="InterPro" id="IPR001584">
    <property type="entry name" value="Integrase_cat-core"/>
</dbReference>
<dbReference type="KEGG" id="mlo:mlr9129"/>
<dbReference type="Pfam" id="PF00665">
    <property type="entry name" value="rve"/>
    <property type="match status" value="1"/>
</dbReference>
<protein>
    <submittedName>
        <fullName evidence="2">Mlr9129 protein</fullName>
    </submittedName>
</protein>
<dbReference type="Proteomes" id="UP000000552">
    <property type="component" value="Plasmid pMLa"/>
</dbReference>
<dbReference type="GO" id="GO:0015074">
    <property type="term" value="P:DNA integration"/>
    <property type="evidence" value="ECO:0007669"/>
    <property type="project" value="InterPro"/>
</dbReference>
<dbReference type="AlphaFoldDB" id="Q982D3"/>
<dbReference type="Gene3D" id="3.30.420.10">
    <property type="entry name" value="Ribonuclease H-like superfamily/Ribonuclease H"/>
    <property type="match status" value="1"/>
</dbReference>
<evidence type="ECO:0000259" key="1">
    <source>
        <dbReference type="PROSITE" id="PS50994"/>
    </source>
</evidence>
<dbReference type="SUPFAM" id="SSF53098">
    <property type="entry name" value="Ribonuclease H-like"/>
    <property type="match status" value="1"/>
</dbReference>
<evidence type="ECO:0000313" key="2">
    <source>
        <dbReference type="EMBL" id="BAB54526.1"/>
    </source>
</evidence>
<dbReference type="RefSeq" id="WP_010915878.1">
    <property type="nucleotide sequence ID" value="NC_002679.1"/>
</dbReference>
<gene>
    <name evidence="2" type="ordered locus">mlr9129</name>
</gene>
<feature type="domain" description="Integrase catalytic" evidence="1">
    <location>
        <begin position="163"/>
        <end position="343"/>
    </location>
</feature>
<dbReference type="PROSITE" id="PS50994">
    <property type="entry name" value="INTEGRASE"/>
    <property type="match status" value="1"/>
</dbReference>
<dbReference type="GO" id="GO:0003676">
    <property type="term" value="F:nucleic acid binding"/>
    <property type="evidence" value="ECO:0007669"/>
    <property type="project" value="InterPro"/>
</dbReference>
<dbReference type="EMBL" id="BA000013">
    <property type="protein sequence ID" value="BAB54526.1"/>
    <property type="molecule type" value="Genomic_DNA"/>
</dbReference>
<evidence type="ECO:0000313" key="3">
    <source>
        <dbReference type="Proteomes" id="UP000000552"/>
    </source>
</evidence>
<proteinExistence type="predicted"/>